<sequence length="611" mass="68302">MRVRHLSYPFLMKMIIRVNFLILMLPATLASDALCKDSWTYNQHTSTCIKLFNSKASYKRASAYCSSKVGGPSGNQKGWLVSIHGDSTNKIVQNLLKPDQRAFIGLSKIDGRLVWADKTRPDSGYRRWNKSHQRNPLISNYGVAVAKDGWEIVRNDRRLDFVCEMSAAVAAPSMTCPPCEEGKPLLPVECTVHSLSSYGPLKQIAINGMKSPSVLCRLGRCIEYENNTKAMLSKKNNQWKTTVNVDRQASRRDDGVKWSCSAEFQRTLSFPLRNDCTRHTFVTPKIVDCKQSFSAVDGVLVECTVHGVFPKAASNWFHYNDNNNVSKLLPQANHVSYLAQDGVLMYNTTFTSKVHALGRHKIETAFYPNILFFNDAARLNASVMRVANFSISAPEDPPVFSTENGLDIKQETLTTTEGQTVVLVCEVNGGKPQVNQTFIDCQGIGVRNSSGTMSWKSEGPRIKIEFIVTRNMDPSICICKAQHVSNQYNKTAFCILRVLSLASKKARNENDNGLNITLLVGMIICVLFGITMTVILIIFVVKYKKQARLDLPRTSYQVRSDAATVGPQERVQQSLYDSLCLESSEFAYEEVKRSTESVTNENDAVYIEPSA</sequence>
<keyword evidence="1" id="KW-0812">Transmembrane</keyword>
<keyword evidence="1" id="KW-0472">Membrane</keyword>
<evidence type="ECO:0000313" key="5">
    <source>
        <dbReference type="EMBL" id="KAK3778848.1"/>
    </source>
</evidence>
<dbReference type="PROSITE" id="PS50041">
    <property type="entry name" value="C_TYPE_LECTIN_2"/>
    <property type="match status" value="1"/>
</dbReference>
<keyword evidence="6" id="KW-1185">Reference proteome</keyword>
<proteinExistence type="predicted"/>
<feature type="signal peptide" evidence="2">
    <location>
        <begin position="1"/>
        <end position="30"/>
    </location>
</feature>
<reference evidence="5" key="1">
    <citation type="journal article" date="2023" name="G3 (Bethesda)">
        <title>A reference genome for the long-term kleptoplast-retaining sea slug Elysia crispata morphotype clarki.</title>
        <authorList>
            <person name="Eastman K.E."/>
            <person name="Pendleton A.L."/>
            <person name="Shaikh M.A."/>
            <person name="Suttiyut T."/>
            <person name="Ogas R."/>
            <person name="Tomko P."/>
            <person name="Gavelis G."/>
            <person name="Widhalm J.R."/>
            <person name="Wisecaver J.H."/>
        </authorList>
    </citation>
    <scope>NUCLEOTIDE SEQUENCE</scope>
    <source>
        <strain evidence="5">ECLA1</strain>
    </source>
</reference>
<evidence type="ECO:0000256" key="1">
    <source>
        <dbReference type="SAM" id="Phobius"/>
    </source>
</evidence>
<protein>
    <recommendedName>
        <fullName evidence="7">Ig-like domain-containing protein</fullName>
    </recommendedName>
</protein>
<evidence type="ECO:0000259" key="4">
    <source>
        <dbReference type="PROSITE" id="PS50835"/>
    </source>
</evidence>
<comment type="caution">
    <text evidence="5">The sequence shown here is derived from an EMBL/GenBank/DDBJ whole genome shotgun (WGS) entry which is preliminary data.</text>
</comment>
<dbReference type="CDD" id="cd00037">
    <property type="entry name" value="CLECT"/>
    <property type="match status" value="1"/>
</dbReference>
<keyword evidence="2" id="KW-0732">Signal</keyword>
<dbReference type="AlphaFoldDB" id="A0AAE1A0S7"/>
<dbReference type="SUPFAM" id="SSF56436">
    <property type="entry name" value="C-type lectin-like"/>
    <property type="match status" value="1"/>
</dbReference>
<dbReference type="EMBL" id="JAWDGP010002895">
    <property type="protein sequence ID" value="KAK3778848.1"/>
    <property type="molecule type" value="Genomic_DNA"/>
</dbReference>
<dbReference type="InterPro" id="IPR016186">
    <property type="entry name" value="C-type_lectin-like/link_sf"/>
</dbReference>
<evidence type="ECO:0000313" key="6">
    <source>
        <dbReference type="Proteomes" id="UP001283361"/>
    </source>
</evidence>
<dbReference type="PROSITE" id="PS50835">
    <property type="entry name" value="IG_LIKE"/>
    <property type="match status" value="1"/>
</dbReference>
<feature type="transmembrane region" description="Helical" evidence="1">
    <location>
        <begin position="516"/>
        <end position="541"/>
    </location>
</feature>
<name>A0AAE1A0S7_9GAST</name>
<dbReference type="SMART" id="SM00034">
    <property type="entry name" value="CLECT"/>
    <property type="match status" value="1"/>
</dbReference>
<accession>A0AAE1A0S7</accession>
<keyword evidence="1" id="KW-1133">Transmembrane helix</keyword>
<dbReference type="InterPro" id="IPR001304">
    <property type="entry name" value="C-type_lectin-like"/>
</dbReference>
<dbReference type="Gene3D" id="2.60.40.10">
    <property type="entry name" value="Immunoglobulins"/>
    <property type="match status" value="1"/>
</dbReference>
<dbReference type="InterPro" id="IPR007110">
    <property type="entry name" value="Ig-like_dom"/>
</dbReference>
<evidence type="ECO:0008006" key="7">
    <source>
        <dbReference type="Google" id="ProtNLM"/>
    </source>
</evidence>
<dbReference type="InterPro" id="IPR016187">
    <property type="entry name" value="CTDL_fold"/>
</dbReference>
<dbReference type="InterPro" id="IPR013783">
    <property type="entry name" value="Ig-like_fold"/>
</dbReference>
<feature type="domain" description="Ig-like" evidence="4">
    <location>
        <begin position="397"/>
        <end position="491"/>
    </location>
</feature>
<gene>
    <name evidence="5" type="ORF">RRG08_013114</name>
</gene>
<evidence type="ECO:0000259" key="3">
    <source>
        <dbReference type="PROSITE" id="PS50041"/>
    </source>
</evidence>
<feature type="domain" description="C-type lectin" evidence="3">
    <location>
        <begin position="44"/>
        <end position="164"/>
    </location>
</feature>
<dbReference type="Proteomes" id="UP001283361">
    <property type="component" value="Unassembled WGS sequence"/>
</dbReference>
<evidence type="ECO:0000256" key="2">
    <source>
        <dbReference type="SAM" id="SignalP"/>
    </source>
</evidence>
<dbReference type="Pfam" id="PF00059">
    <property type="entry name" value="Lectin_C"/>
    <property type="match status" value="1"/>
</dbReference>
<feature type="chain" id="PRO_5042227375" description="Ig-like domain-containing protein" evidence="2">
    <location>
        <begin position="31"/>
        <end position="611"/>
    </location>
</feature>
<dbReference type="Gene3D" id="3.10.100.10">
    <property type="entry name" value="Mannose-Binding Protein A, subunit A"/>
    <property type="match status" value="1"/>
</dbReference>
<organism evidence="5 6">
    <name type="scientific">Elysia crispata</name>
    <name type="common">lettuce slug</name>
    <dbReference type="NCBI Taxonomy" id="231223"/>
    <lineage>
        <taxon>Eukaryota</taxon>
        <taxon>Metazoa</taxon>
        <taxon>Spiralia</taxon>
        <taxon>Lophotrochozoa</taxon>
        <taxon>Mollusca</taxon>
        <taxon>Gastropoda</taxon>
        <taxon>Heterobranchia</taxon>
        <taxon>Euthyneura</taxon>
        <taxon>Panpulmonata</taxon>
        <taxon>Sacoglossa</taxon>
        <taxon>Placobranchoidea</taxon>
        <taxon>Plakobranchidae</taxon>
        <taxon>Elysia</taxon>
    </lineage>
</organism>